<comment type="similarity">
    <text evidence="1 2">Belongs to the peptidase M16 family.</text>
</comment>
<protein>
    <submittedName>
        <fullName evidence="5">Predicted Zn-dependent peptidase</fullName>
    </submittedName>
</protein>
<evidence type="ECO:0000313" key="6">
    <source>
        <dbReference type="Proteomes" id="UP000184082"/>
    </source>
</evidence>
<dbReference type="InterPro" id="IPR007863">
    <property type="entry name" value="Peptidase_M16_C"/>
</dbReference>
<dbReference type="Proteomes" id="UP000184082">
    <property type="component" value="Unassembled WGS sequence"/>
</dbReference>
<dbReference type="Pfam" id="PF00675">
    <property type="entry name" value="Peptidase_M16"/>
    <property type="match status" value="1"/>
</dbReference>
<gene>
    <name evidence="5" type="ORF">SAMN02745883_00104</name>
</gene>
<evidence type="ECO:0000259" key="3">
    <source>
        <dbReference type="Pfam" id="PF00675"/>
    </source>
</evidence>
<feature type="domain" description="Peptidase M16 C-terminal" evidence="4">
    <location>
        <begin position="165"/>
        <end position="340"/>
    </location>
</feature>
<dbReference type="GO" id="GO:0006508">
    <property type="term" value="P:proteolysis"/>
    <property type="evidence" value="ECO:0007669"/>
    <property type="project" value="InterPro"/>
</dbReference>
<dbReference type="PROSITE" id="PS00143">
    <property type="entry name" value="INSULINASE"/>
    <property type="match status" value="1"/>
</dbReference>
<evidence type="ECO:0000256" key="2">
    <source>
        <dbReference type="RuleBase" id="RU004447"/>
    </source>
</evidence>
<dbReference type="PANTHER" id="PTHR11851:SF49">
    <property type="entry name" value="MITOCHONDRIAL-PROCESSING PEPTIDASE SUBUNIT ALPHA"/>
    <property type="match status" value="1"/>
</dbReference>
<dbReference type="InterPro" id="IPR050361">
    <property type="entry name" value="MPP/UQCRC_Complex"/>
</dbReference>
<dbReference type="GO" id="GO:0046872">
    <property type="term" value="F:metal ion binding"/>
    <property type="evidence" value="ECO:0007669"/>
    <property type="project" value="InterPro"/>
</dbReference>
<dbReference type="Pfam" id="PF05193">
    <property type="entry name" value="Peptidase_M16_C"/>
    <property type="match status" value="1"/>
</dbReference>
<dbReference type="AlphaFoldDB" id="A0A1M6L7E5"/>
<dbReference type="SUPFAM" id="SSF63411">
    <property type="entry name" value="LuxS/MPP-like metallohydrolase"/>
    <property type="match status" value="2"/>
</dbReference>
<keyword evidence="6" id="KW-1185">Reference proteome</keyword>
<feature type="domain" description="Peptidase M16 N-terminal" evidence="3">
    <location>
        <begin position="12"/>
        <end position="159"/>
    </location>
</feature>
<dbReference type="Gene3D" id="3.30.830.10">
    <property type="entry name" value="Metalloenzyme, LuxS/M16 peptidase-like"/>
    <property type="match status" value="2"/>
</dbReference>
<reference evidence="5 6" key="1">
    <citation type="submission" date="2016-11" db="EMBL/GenBank/DDBJ databases">
        <authorList>
            <person name="Jaros S."/>
            <person name="Januszkiewicz K."/>
            <person name="Wedrychowicz H."/>
        </authorList>
    </citation>
    <scope>NUCLEOTIDE SEQUENCE [LARGE SCALE GENOMIC DNA]</scope>
    <source>
        <strain evidence="5 6">DSM 14501</strain>
    </source>
</reference>
<dbReference type="PANTHER" id="PTHR11851">
    <property type="entry name" value="METALLOPROTEASE"/>
    <property type="match status" value="1"/>
</dbReference>
<dbReference type="STRING" id="1121266.SAMN02745883_00104"/>
<evidence type="ECO:0000259" key="4">
    <source>
        <dbReference type="Pfam" id="PF05193"/>
    </source>
</evidence>
<dbReference type="GO" id="GO:0004222">
    <property type="term" value="F:metalloendopeptidase activity"/>
    <property type="evidence" value="ECO:0007669"/>
    <property type="project" value="InterPro"/>
</dbReference>
<dbReference type="InterPro" id="IPR011765">
    <property type="entry name" value="Pept_M16_N"/>
</dbReference>
<name>A0A1M6L7E5_9FIRM</name>
<dbReference type="RefSeq" id="WP_072965422.1">
    <property type="nucleotide sequence ID" value="NZ_FRAJ01000003.1"/>
</dbReference>
<dbReference type="InterPro" id="IPR011249">
    <property type="entry name" value="Metalloenz_LuxS/M16"/>
</dbReference>
<dbReference type="EMBL" id="FRAJ01000003">
    <property type="protein sequence ID" value="SHJ67131.1"/>
    <property type="molecule type" value="Genomic_DNA"/>
</dbReference>
<dbReference type="InterPro" id="IPR001431">
    <property type="entry name" value="Pept_M16_Zn_BS"/>
</dbReference>
<sequence>MHKKYILDNGIRVITQKIPHVRSVSIGFWVKTGSISETTLNNGISHFIEHMLFKGTHTRTAKEIANAIDSIGGQLNAFTSKECTCYYSKVLDSHISIAIDIITDMILNSKFEENDIEREKSVIFEEINMYEDSPEDLAYDILAKTIFKNHSLGLPILGTHNTVKSFQRNDLRDYMKKNYNSQNIVISVAGSFKEDDLIKELNDKIGRYNLKSEKNKTAKKPDFNSNYFYKFKDIEQIHLCIGFKGVTNNEKDLYPLLVLNNIFGGSMSSRLFQTVREDNGLAYSIYSHPSFYKDIGLFTIYVSLSPSQLDKVTDLILKELKSLIKNSITKEELTKAKEQLKGSYILSLESTGSIMTMLGKSELFERKIKTHDEVLSNIDKVDLEALNNLTAKIFNKNVSMSVVGKADEKVIKHNYSKFIDLINF</sequence>
<organism evidence="5 6">
    <name type="scientific">Caminicella sporogenes DSM 14501</name>
    <dbReference type="NCBI Taxonomy" id="1121266"/>
    <lineage>
        <taxon>Bacteria</taxon>
        <taxon>Bacillati</taxon>
        <taxon>Bacillota</taxon>
        <taxon>Clostridia</taxon>
        <taxon>Peptostreptococcales</taxon>
        <taxon>Caminicellaceae</taxon>
        <taxon>Caminicella</taxon>
    </lineage>
</organism>
<accession>A0A1M6L7E5</accession>
<evidence type="ECO:0000313" key="5">
    <source>
        <dbReference type="EMBL" id="SHJ67131.1"/>
    </source>
</evidence>
<dbReference type="FunFam" id="3.30.830.10:FF:000008">
    <property type="entry name" value="Mitochondrial-processing peptidase subunit beta"/>
    <property type="match status" value="1"/>
</dbReference>
<proteinExistence type="inferred from homology"/>
<evidence type="ECO:0000256" key="1">
    <source>
        <dbReference type="ARBA" id="ARBA00007261"/>
    </source>
</evidence>